<protein>
    <recommendedName>
        <fullName evidence="2">HECT-type E3 ubiquitin transferase</fullName>
        <ecNumber evidence="2">2.3.2.26</ecNumber>
    </recommendedName>
</protein>
<feature type="compositionally biased region" description="Polar residues" evidence="6">
    <location>
        <begin position="1"/>
        <end position="29"/>
    </location>
</feature>
<dbReference type="InterPro" id="IPR000569">
    <property type="entry name" value="HECT_dom"/>
</dbReference>
<name>A0A2T9ZIZ8_9FUNG</name>
<dbReference type="Pfam" id="PF16558">
    <property type="entry name" value="AZUL"/>
    <property type="match status" value="1"/>
</dbReference>
<dbReference type="InterPro" id="IPR035983">
    <property type="entry name" value="Hect_E3_ubiquitin_ligase"/>
</dbReference>
<evidence type="ECO:0000256" key="2">
    <source>
        <dbReference type="ARBA" id="ARBA00012485"/>
    </source>
</evidence>
<dbReference type="Gene3D" id="3.30.2160.10">
    <property type="entry name" value="Hect, E3 ligase catalytic domain"/>
    <property type="match status" value="1"/>
</dbReference>
<dbReference type="Gene3D" id="6.10.130.10">
    <property type="entry name" value="Ubiquitin-protein ligase E3A, N-terminal zinc-binding domain (AZUL)"/>
    <property type="match status" value="1"/>
</dbReference>
<accession>A0A2T9ZIZ8</accession>
<dbReference type="Proteomes" id="UP000245609">
    <property type="component" value="Unassembled WGS sequence"/>
</dbReference>
<dbReference type="EC" id="2.3.2.26" evidence="2"/>
<dbReference type="OrthoDB" id="8068875at2759"/>
<dbReference type="PANTHER" id="PTHR45700">
    <property type="entry name" value="UBIQUITIN-PROTEIN LIGASE E3C"/>
    <property type="match status" value="1"/>
</dbReference>
<dbReference type="AlphaFoldDB" id="A0A2T9ZIZ8"/>
<gene>
    <name evidence="8" type="ORF">BB560_000965</name>
</gene>
<evidence type="ECO:0000259" key="7">
    <source>
        <dbReference type="PROSITE" id="PS50237"/>
    </source>
</evidence>
<dbReference type="InterPro" id="IPR032353">
    <property type="entry name" value="AZUL"/>
</dbReference>
<dbReference type="EMBL" id="MBFS01000112">
    <property type="protein sequence ID" value="PVV04540.1"/>
    <property type="molecule type" value="Genomic_DNA"/>
</dbReference>
<dbReference type="Gene3D" id="3.90.1750.10">
    <property type="entry name" value="Hect, E3 ligase catalytic domains"/>
    <property type="match status" value="1"/>
</dbReference>
<dbReference type="PROSITE" id="PS50237">
    <property type="entry name" value="HECT"/>
    <property type="match status" value="1"/>
</dbReference>
<comment type="catalytic activity">
    <reaction evidence="1">
        <text>S-ubiquitinyl-[E2 ubiquitin-conjugating enzyme]-L-cysteine + [acceptor protein]-L-lysine = [E2 ubiquitin-conjugating enzyme]-L-cysteine + N(6)-ubiquitinyl-[acceptor protein]-L-lysine.</text>
        <dbReference type="EC" id="2.3.2.26"/>
    </reaction>
</comment>
<evidence type="ECO:0000313" key="9">
    <source>
        <dbReference type="Proteomes" id="UP000245609"/>
    </source>
</evidence>
<organism evidence="8 9">
    <name type="scientific">Smittium megazygosporum</name>
    <dbReference type="NCBI Taxonomy" id="133381"/>
    <lineage>
        <taxon>Eukaryota</taxon>
        <taxon>Fungi</taxon>
        <taxon>Fungi incertae sedis</taxon>
        <taxon>Zoopagomycota</taxon>
        <taxon>Kickxellomycotina</taxon>
        <taxon>Harpellomycetes</taxon>
        <taxon>Harpellales</taxon>
        <taxon>Legeriomycetaceae</taxon>
        <taxon>Smittium</taxon>
    </lineage>
</organism>
<dbReference type="InterPro" id="IPR044611">
    <property type="entry name" value="E3A/B/C-like"/>
</dbReference>
<evidence type="ECO:0000256" key="6">
    <source>
        <dbReference type="SAM" id="MobiDB-lite"/>
    </source>
</evidence>
<dbReference type="SUPFAM" id="SSF56204">
    <property type="entry name" value="Hect, E3 ligase catalytic domain"/>
    <property type="match status" value="1"/>
</dbReference>
<evidence type="ECO:0000313" key="8">
    <source>
        <dbReference type="EMBL" id="PVV04540.1"/>
    </source>
</evidence>
<feature type="active site" description="Glycyl thioester intermediate" evidence="5">
    <location>
        <position position="1236"/>
    </location>
</feature>
<keyword evidence="9" id="KW-1185">Reference proteome</keyword>
<feature type="compositionally biased region" description="Polar residues" evidence="6">
    <location>
        <begin position="829"/>
        <end position="839"/>
    </location>
</feature>
<dbReference type="FunFam" id="3.30.2410.10:FF:000003">
    <property type="entry name" value="probable E3 ubiquitin-protein ligase HERC4 isoform X1"/>
    <property type="match status" value="1"/>
</dbReference>
<feature type="region of interest" description="Disordered" evidence="6">
    <location>
        <begin position="829"/>
        <end position="848"/>
    </location>
</feature>
<evidence type="ECO:0000256" key="3">
    <source>
        <dbReference type="ARBA" id="ARBA00022679"/>
    </source>
</evidence>
<dbReference type="GO" id="GO:0061630">
    <property type="term" value="F:ubiquitin protein ligase activity"/>
    <property type="evidence" value="ECO:0007669"/>
    <property type="project" value="UniProtKB-EC"/>
</dbReference>
<evidence type="ECO:0000256" key="1">
    <source>
        <dbReference type="ARBA" id="ARBA00000885"/>
    </source>
</evidence>
<dbReference type="InterPro" id="IPR042556">
    <property type="entry name" value="AZUL_sf"/>
</dbReference>
<dbReference type="GO" id="GO:0000209">
    <property type="term" value="P:protein polyubiquitination"/>
    <property type="evidence" value="ECO:0007669"/>
    <property type="project" value="InterPro"/>
</dbReference>
<sequence>MDLSPNSNQISLQETVSPLKLSSQPNSHLEPSFKHPLSNPDSRMSSIGSSNIKFHAAKALSDDPSQHKKNLSNISHQEPFVEEYNAFLNWISENSEPFSSFGLAVKDPILSSRLGRGVKGSGFRSIKSIPDKDLNKILHFMKLKKIFYSMIKYGCKLPSCTNNFCLSNPKISVLPLSKAQLILLASLLAKQNYISFSPDPNSKPHHIKDLKVSPTYFQNNSHFPFSIKISTLYSSTSSCPLPSIANLFPSTNPFILMDLEKNSKSTLRPNTTGILSFNNFKLPSDSTKQQTNNTFKKPNFTFFDDDGDPLVAVSVLDKPSINAMFSISSSSDNKLLINTIRLLLSSPTLLKKSFNSKNPIFSSYSAPTLDLIDYNSAIEFATMSKPFTKPFILAATIGLTRISDVVLNSFDRFAFFGTSYLSSAGIVNLDILVTIIIKYYYIICSCIEKIDIVDETDFSHSLLNLLGKLISTTILIPSCVESQFANRYLPIWKDVFVHSSKSTLLPLISALRTTINDLLFELYYTPKNENIRFNLLYARYSLNSGKIIKKGSEKAWNLKKALLLQHLLFKINSDRVWKHKNIGSEFIDPDDFALGPHSWIYMVDLEYEYSLYYKHLEYLSTGSLSPPYIPDVELEKKFFSILDFKFLFHSSVIPKLLVVESLTRMKRVYLLSICKPRLLDYIKRSLLLGTEKNYSTDLRGVIDRNVLFRIDPSFDYLSDFSAISGWKILETHKNKIMQATSPYLFFGVRRSNLLMDSIDMLQRNINNLYFPLKVRFVDGGEVGVDMGGVQKEFFNLLLPSFLNPDVGLFTFSNNLSTLGTLDENNFSASSGPSVSTHENSSLKEGYSQTSARYAQTNRTVVWPNGGSPRSYLGDYESFGMFLGIAFNNRVLLDGDSVAPLPHQLVHMLSPEWEEIRSCMETWSAEVWMDYCVDLFPSLVYGFQKLLEYGSNSNDVGTVEDIFCCVFEISLPDPFGSRLKRMNEHKRMNLTEKTETHQKSLKTSGKSKLVVDFSGINKARSREYLVPDLNNHKKQFDRVFGNISRKQDIFESREICEYDPKRVAEIELVDGGVNIPVTEENRKEYVRLYLRYLVLEDVHDAVEKIRSGFMQATNGQTLNKISEYEYFKKVNDGDGINDIFQRKQSGLYYYMFGDSSTLDVKKWKSITYYDNGYTETSPEIMDFWEIVEEFSKEQKSKLLKFVTGNSFLPLGGYSNLTFVILKNGDPETGTLPTALTCFSRLLLPPYRPKSLMREKLLISIENCLGFGLL</sequence>
<feature type="region of interest" description="Disordered" evidence="6">
    <location>
        <begin position="1"/>
        <end position="45"/>
    </location>
</feature>
<dbReference type="STRING" id="133381.A0A2T9ZIZ8"/>
<dbReference type="Gene3D" id="3.30.2410.10">
    <property type="entry name" value="Hect, E3 ligase catalytic domain"/>
    <property type="match status" value="1"/>
</dbReference>
<proteinExistence type="predicted"/>
<evidence type="ECO:0000256" key="4">
    <source>
        <dbReference type="ARBA" id="ARBA00022786"/>
    </source>
</evidence>
<dbReference type="SMART" id="SM00119">
    <property type="entry name" value="HECTc"/>
    <property type="match status" value="1"/>
</dbReference>
<keyword evidence="3" id="KW-0808">Transferase</keyword>
<reference evidence="8 9" key="1">
    <citation type="journal article" date="2018" name="MBio">
        <title>Comparative Genomics Reveals the Core Gene Toolbox for the Fungus-Insect Symbiosis.</title>
        <authorList>
            <person name="Wang Y."/>
            <person name="Stata M."/>
            <person name="Wang W."/>
            <person name="Stajich J.E."/>
            <person name="White M.M."/>
            <person name="Moncalvo J.M."/>
        </authorList>
    </citation>
    <scope>NUCLEOTIDE SEQUENCE [LARGE SCALE GENOMIC DNA]</scope>
    <source>
        <strain evidence="8 9">SC-DP-2</strain>
    </source>
</reference>
<keyword evidence="4 5" id="KW-0833">Ubl conjugation pathway</keyword>
<evidence type="ECO:0000256" key="5">
    <source>
        <dbReference type="PROSITE-ProRule" id="PRU00104"/>
    </source>
</evidence>
<dbReference type="Pfam" id="PF00632">
    <property type="entry name" value="HECT"/>
    <property type="match status" value="1"/>
</dbReference>
<comment type="caution">
    <text evidence="8">The sequence shown here is derived from an EMBL/GenBank/DDBJ whole genome shotgun (WGS) entry which is preliminary data.</text>
</comment>
<feature type="domain" description="HECT" evidence="7">
    <location>
        <begin position="764"/>
        <end position="1268"/>
    </location>
</feature>